<dbReference type="InterPro" id="IPR052019">
    <property type="entry name" value="F420H2_bilvrd_red/Heme_oxyg"/>
</dbReference>
<proteinExistence type="predicted"/>
<dbReference type="PATRIC" id="fig|1324957.4.peg.2874"/>
<feature type="region of interest" description="Disordered" evidence="2">
    <location>
        <begin position="142"/>
        <end position="182"/>
    </location>
</feature>
<evidence type="ECO:0000313" key="5">
    <source>
        <dbReference type="Proteomes" id="UP000017840"/>
    </source>
</evidence>
<dbReference type="EMBL" id="ASGZ01000059">
    <property type="protein sequence ID" value="ESP87428.1"/>
    <property type="molecule type" value="Genomic_DNA"/>
</dbReference>
<dbReference type="Pfam" id="PF01243">
    <property type="entry name" value="PNPOx_N"/>
    <property type="match status" value="1"/>
</dbReference>
<evidence type="ECO:0000256" key="1">
    <source>
        <dbReference type="ARBA" id="ARBA00023002"/>
    </source>
</evidence>
<dbReference type="SUPFAM" id="SSF50475">
    <property type="entry name" value="FMN-binding split barrel"/>
    <property type="match status" value="1"/>
</dbReference>
<comment type="caution">
    <text evidence="4">The sequence shown here is derived from an EMBL/GenBank/DDBJ whole genome shotgun (WGS) entry which is preliminary data.</text>
</comment>
<dbReference type="STRING" id="1324957.K933_14173"/>
<accession>V4HBK6</accession>
<keyword evidence="1" id="KW-0560">Oxidoreductase</keyword>
<dbReference type="InterPro" id="IPR011576">
    <property type="entry name" value="Pyridox_Oxase_N"/>
</dbReference>
<reference evidence="4 5" key="1">
    <citation type="journal article" date="2013" name="Genome Announc.">
        <title>Draft Genome Sequence of 'Candidatus Halobonum tyrrellensis' Strain G22, Isolated from the Hypersaline Waters of Lake Tyrrell, Australia.</title>
        <authorList>
            <person name="Ugalde J.A."/>
            <person name="Narasingarao P."/>
            <person name="Kuo S."/>
            <person name="Podell S."/>
            <person name="Allen E.E."/>
        </authorList>
    </citation>
    <scope>NUCLEOTIDE SEQUENCE [LARGE SCALE GENOMIC DNA]</scope>
    <source>
        <strain evidence="4 5">G22</strain>
    </source>
</reference>
<dbReference type="eggNOG" id="arCOG00516">
    <property type="taxonomic scope" value="Archaea"/>
</dbReference>
<protein>
    <submittedName>
        <fullName evidence="4">Pyridoxamine 5'-phosphate oxidase-related FMN-binding protein</fullName>
    </submittedName>
</protein>
<organism evidence="4 5">
    <name type="scientific">Candidatus Halobonum tyrrellensis G22</name>
    <dbReference type="NCBI Taxonomy" id="1324957"/>
    <lineage>
        <taxon>Archaea</taxon>
        <taxon>Methanobacteriati</taxon>
        <taxon>Methanobacteriota</taxon>
        <taxon>Stenosarchaea group</taxon>
        <taxon>Halobacteria</taxon>
        <taxon>Halobacteriales</taxon>
        <taxon>Haloferacaceae</taxon>
        <taxon>Candidatus Halobonum</taxon>
    </lineage>
</organism>
<evidence type="ECO:0000259" key="3">
    <source>
        <dbReference type="Pfam" id="PF01243"/>
    </source>
</evidence>
<dbReference type="OrthoDB" id="139492at2157"/>
<dbReference type="AlphaFoldDB" id="V4HBK6"/>
<evidence type="ECO:0000313" key="4">
    <source>
        <dbReference type="EMBL" id="ESP87428.1"/>
    </source>
</evidence>
<dbReference type="GO" id="GO:0016627">
    <property type="term" value="F:oxidoreductase activity, acting on the CH-CH group of donors"/>
    <property type="evidence" value="ECO:0007669"/>
    <property type="project" value="TreeGrafter"/>
</dbReference>
<dbReference type="InterPro" id="IPR012349">
    <property type="entry name" value="Split_barrel_FMN-bd"/>
</dbReference>
<name>V4HBK6_9EURY</name>
<gene>
    <name evidence="4" type="ORF">K933_14173</name>
</gene>
<sequence>MSTTAFRGAWTEAEVDAFLREVTIPVRLATRRPDGSPWLVTLWYRYRDGAFECATGANADVVRFLRGDPEVAFDVSTNRPPYRGVRGNGTASLSPDRGKATLRDLIERYLDGTDSPLAERLLDDDREEVRIRVEPAVIHSWDYTERMSAPRSDERGDGEGGSGAGDDGSGPGDGGDANDEAG</sequence>
<dbReference type="RefSeq" id="WP_023395408.1">
    <property type="nucleotide sequence ID" value="NZ_ASGZ01000059.1"/>
</dbReference>
<feature type="compositionally biased region" description="Gly residues" evidence="2">
    <location>
        <begin position="159"/>
        <end position="175"/>
    </location>
</feature>
<dbReference type="PANTHER" id="PTHR35176">
    <property type="entry name" value="HEME OXYGENASE HI_0854-RELATED"/>
    <property type="match status" value="1"/>
</dbReference>
<dbReference type="PANTHER" id="PTHR35176:SF6">
    <property type="entry name" value="HEME OXYGENASE HI_0854-RELATED"/>
    <property type="match status" value="1"/>
</dbReference>
<evidence type="ECO:0000256" key="2">
    <source>
        <dbReference type="SAM" id="MobiDB-lite"/>
    </source>
</evidence>
<dbReference type="Gene3D" id="2.30.110.10">
    <property type="entry name" value="Electron Transport, Fmn-binding Protein, Chain A"/>
    <property type="match status" value="1"/>
</dbReference>
<dbReference type="GO" id="GO:0070967">
    <property type="term" value="F:coenzyme F420 binding"/>
    <property type="evidence" value="ECO:0007669"/>
    <property type="project" value="TreeGrafter"/>
</dbReference>
<dbReference type="Proteomes" id="UP000017840">
    <property type="component" value="Unassembled WGS sequence"/>
</dbReference>
<feature type="domain" description="Pyridoxamine 5'-phosphate oxidase N-terminal" evidence="3">
    <location>
        <begin position="12"/>
        <end position="133"/>
    </location>
</feature>
<dbReference type="GO" id="GO:0005829">
    <property type="term" value="C:cytosol"/>
    <property type="evidence" value="ECO:0007669"/>
    <property type="project" value="TreeGrafter"/>
</dbReference>
<keyword evidence="5" id="KW-1185">Reference proteome</keyword>